<evidence type="ECO:0000313" key="3">
    <source>
        <dbReference type="Proteomes" id="UP001597297"/>
    </source>
</evidence>
<dbReference type="SUPFAM" id="SSF69572">
    <property type="entry name" value="Activating enzymes of the ubiquitin-like proteins"/>
    <property type="match status" value="1"/>
</dbReference>
<dbReference type="Proteomes" id="UP001597297">
    <property type="component" value="Unassembled WGS sequence"/>
</dbReference>
<dbReference type="PANTHER" id="PTHR43267">
    <property type="entry name" value="TRNA THREONYLCARBAMOYLADENOSINE DEHYDRATASE"/>
    <property type="match status" value="1"/>
</dbReference>
<dbReference type="RefSeq" id="WP_377093450.1">
    <property type="nucleotide sequence ID" value="NZ_JBHSJM010000001.1"/>
</dbReference>
<reference evidence="3" key="1">
    <citation type="journal article" date="2019" name="Int. J. Syst. Evol. Microbiol.">
        <title>The Global Catalogue of Microorganisms (GCM) 10K type strain sequencing project: providing services to taxonomists for standard genome sequencing and annotation.</title>
        <authorList>
            <consortium name="The Broad Institute Genomics Platform"/>
            <consortium name="The Broad Institute Genome Sequencing Center for Infectious Disease"/>
            <person name="Wu L."/>
            <person name="Ma J."/>
        </authorList>
    </citation>
    <scope>NUCLEOTIDE SEQUENCE [LARGE SCALE GENOMIC DNA]</scope>
    <source>
        <strain evidence="3">JCM 16545</strain>
    </source>
</reference>
<keyword evidence="2" id="KW-0548">Nucleotidyltransferase</keyword>
<dbReference type="GO" id="GO:0016779">
    <property type="term" value="F:nucleotidyltransferase activity"/>
    <property type="evidence" value="ECO:0007669"/>
    <property type="project" value="UniProtKB-KW"/>
</dbReference>
<comment type="caution">
    <text evidence="2">The sequence shown here is derived from an EMBL/GenBank/DDBJ whole genome shotgun (WGS) entry which is preliminary data.</text>
</comment>
<dbReference type="InterPro" id="IPR045886">
    <property type="entry name" value="ThiF/MoeB/HesA"/>
</dbReference>
<evidence type="ECO:0000313" key="2">
    <source>
        <dbReference type="EMBL" id="MFD2277500.1"/>
    </source>
</evidence>
<proteinExistence type="predicted"/>
<gene>
    <name evidence="2" type="ORF">ACFSQZ_13555</name>
</gene>
<name>A0ABW5E748_9BACT</name>
<dbReference type="CDD" id="cd00755">
    <property type="entry name" value="YgdL_like"/>
    <property type="match status" value="1"/>
</dbReference>
<dbReference type="Pfam" id="PF00899">
    <property type="entry name" value="ThiF"/>
    <property type="match status" value="1"/>
</dbReference>
<evidence type="ECO:0000259" key="1">
    <source>
        <dbReference type="Pfam" id="PF00899"/>
    </source>
</evidence>
<dbReference type="InterPro" id="IPR035985">
    <property type="entry name" value="Ubiquitin-activating_enz"/>
</dbReference>
<dbReference type="Gene3D" id="3.40.50.720">
    <property type="entry name" value="NAD(P)-binding Rossmann-like Domain"/>
    <property type="match status" value="1"/>
</dbReference>
<protein>
    <submittedName>
        <fullName evidence="2">ThiF family adenylyltransferase</fullName>
    </submittedName>
</protein>
<organism evidence="2 3">
    <name type="scientific">Rubritalea spongiae</name>
    <dbReference type="NCBI Taxonomy" id="430797"/>
    <lineage>
        <taxon>Bacteria</taxon>
        <taxon>Pseudomonadati</taxon>
        <taxon>Verrucomicrobiota</taxon>
        <taxon>Verrucomicrobiia</taxon>
        <taxon>Verrucomicrobiales</taxon>
        <taxon>Rubritaleaceae</taxon>
        <taxon>Rubritalea</taxon>
    </lineage>
</organism>
<keyword evidence="3" id="KW-1185">Reference proteome</keyword>
<sequence>MNLSENTIARFGGIARLYGVDALEKFTNAHVAVVGIGGVGSWTVEALARSGVGQITLLDLDEICVTNINRQLHAMDGNIGQQKTDAMEARIKAINPDCEINNTHGFYSERSADVFFDNDFNVVVDAIDRVKEKTHLLAECNKRQLPVICCGGAGGLRDPSKIQIDDLTRVTNDALLAQVRTKLRSQYGFPKGDSKKKNKPKKFGIEAIFSTEQAMYPQCDGSVSTEKPKDADGRDMRLNCASGYGSITHMTATVGLFAAERALAKLI</sequence>
<accession>A0ABW5E748</accession>
<feature type="domain" description="THIF-type NAD/FAD binding fold" evidence="1">
    <location>
        <begin position="16"/>
        <end position="156"/>
    </location>
</feature>
<dbReference type="PANTHER" id="PTHR43267:SF1">
    <property type="entry name" value="TRNA THREONYLCARBAMOYLADENOSINE DEHYDRATASE"/>
    <property type="match status" value="1"/>
</dbReference>
<dbReference type="InterPro" id="IPR000594">
    <property type="entry name" value="ThiF_NAD_FAD-bd"/>
</dbReference>
<dbReference type="EMBL" id="JBHUJC010000042">
    <property type="protein sequence ID" value="MFD2277500.1"/>
    <property type="molecule type" value="Genomic_DNA"/>
</dbReference>
<keyword evidence="2" id="KW-0808">Transferase</keyword>